<dbReference type="AlphaFoldDB" id="A0A5J5ARV7"/>
<gene>
    <name evidence="2" type="ORF">F0562_031250</name>
</gene>
<feature type="region of interest" description="Disordered" evidence="1">
    <location>
        <begin position="239"/>
        <end position="259"/>
    </location>
</feature>
<name>A0A5J5ARV7_9ASTE</name>
<dbReference type="InterPro" id="IPR038824">
    <property type="entry name" value="SHOC1-like"/>
</dbReference>
<evidence type="ECO:0000256" key="1">
    <source>
        <dbReference type="SAM" id="MobiDB-lite"/>
    </source>
</evidence>
<dbReference type="PANTHER" id="PTHR35764">
    <property type="entry name" value="PROTEIN SHORTAGE IN CHIASMATA 1"/>
    <property type="match status" value="1"/>
</dbReference>
<dbReference type="EMBL" id="CM018041">
    <property type="protein sequence ID" value="KAA8533733.1"/>
    <property type="molecule type" value="Genomic_DNA"/>
</dbReference>
<dbReference type="GO" id="GO:0000712">
    <property type="term" value="P:resolution of meiotic recombination intermediates"/>
    <property type="evidence" value="ECO:0007669"/>
    <property type="project" value="TreeGrafter"/>
</dbReference>
<keyword evidence="3" id="KW-1185">Reference proteome</keyword>
<proteinExistence type="predicted"/>
<dbReference type="OrthoDB" id="1735824at2759"/>
<reference evidence="2 3" key="1">
    <citation type="submission" date="2019-09" db="EMBL/GenBank/DDBJ databases">
        <title>A chromosome-level genome assembly of the Chinese tupelo Nyssa sinensis.</title>
        <authorList>
            <person name="Yang X."/>
            <person name="Kang M."/>
            <person name="Yang Y."/>
            <person name="Xiong H."/>
            <person name="Wang M."/>
            <person name="Zhang Z."/>
            <person name="Wang Z."/>
            <person name="Wu H."/>
            <person name="Ma T."/>
            <person name="Liu J."/>
            <person name="Xi Z."/>
        </authorList>
    </citation>
    <scope>NUCLEOTIDE SEQUENCE [LARGE SCALE GENOMIC DNA]</scope>
    <source>
        <strain evidence="2">J267</strain>
        <tissue evidence="2">Leaf</tissue>
    </source>
</reference>
<sequence length="283" mass="31356">MDILMEDLFHFEPLKQFTNGILDPPGVSKPYESWMSQCPGIFDEIEKPTVASNGNFFGQQQGSGVDTMMSPSRVCKPYDSRMPRGPAISDEIETSSLTLNDNLFGQKEGLNMAPIEQIGLGSSSGGDFSSMEKSIGFSTLVPEMEQLPAAGNFRTARKLSFSSSCHPTFPTAAEINSDSNVWISAKNNWKSSREGINQHSDTDFNNDNLPLKHKSLLEEGSMQKTATNFQSLSFQEKDKSQYGGTPLSKAIRSAQPQQGSPWTIEFLNRIREKSRLRQQSLPL</sequence>
<accession>A0A5J5ARV7</accession>
<dbReference type="Proteomes" id="UP000325577">
    <property type="component" value="Linkage Group LG18"/>
</dbReference>
<protein>
    <submittedName>
        <fullName evidence="2">Uncharacterized protein</fullName>
    </submittedName>
</protein>
<organism evidence="2 3">
    <name type="scientific">Nyssa sinensis</name>
    <dbReference type="NCBI Taxonomy" id="561372"/>
    <lineage>
        <taxon>Eukaryota</taxon>
        <taxon>Viridiplantae</taxon>
        <taxon>Streptophyta</taxon>
        <taxon>Embryophyta</taxon>
        <taxon>Tracheophyta</taxon>
        <taxon>Spermatophyta</taxon>
        <taxon>Magnoliopsida</taxon>
        <taxon>eudicotyledons</taxon>
        <taxon>Gunneridae</taxon>
        <taxon>Pentapetalae</taxon>
        <taxon>asterids</taxon>
        <taxon>Cornales</taxon>
        <taxon>Nyssaceae</taxon>
        <taxon>Nyssa</taxon>
    </lineage>
</organism>
<dbReference type="PANTHER" id="PTHR35764:SF1">
    <property type="entry name" value="PROTEIN SHORTAGE IN CHIASMATA 1"/>
    <property type="match status" value="1"/>
</dbReference>
<evidence type="ECO:0000313" key="3">
    <source>
        <dbReference type="Proteomes" id="UP000325577"/>
    </source>
</evidence>
<evidence type="ECO:0000313" key="2">
    <source>
        <dbReference type="EMBL" id="KAA8533733.1"/>
    </source>
</evidence>